<comment type="caution">
    <text evidence="1">The sequence shown here is derived from an EMBL/GenBank/DDBJ whole genome shotgun (WGS) entry which is preliminary data.</text>
</comment>
<dbReference type="EMBL" id="AMZH03000463">
    <property type="protein sequence ID" value="RRT83612.1"/>
    <property type="molecule type" value="Genomic_DNA"/>
</dbReference>
<proteinExistence type="predicted"/>
<name>A0A427B562_ENSVE</name>
<protein>
    <submittedName>
        <fullName evidence="1">Uncharacterized protein</fullName>
    </submittedName>
</protein>
<dbReference type="AlphaFoldDB" id="A0A427B562"/>
<sequence>MTDDETKKSKRFERGLRPTIRSRISTLKLSSYADMVEMALIIERDFEEI</sequence>
<reference evidence="1 2" key="1">
    <citation type="journal article" date="2014" name="Agronomy (Basel)">
        <title>A Draft Genome Sequence for Ensete ventricosum, the Drought-Tolerant Tree Against Hunger.</title>
        <authorList>
            <person name="Harrison J."/>
            <person name="Moore K.A."/>
            <person name="Paszkiewicz K."/>
            <person name="Jones T."/>
            <person name="Grant M."/>
            <person name="Ambacheew D."/>
            <person name="Muzemil S."/>
            <person name="Studholme D.J."/>
        </authorList>
    </citation>
    <scope>NUCLEOTIDE SEQUENCE [LARGE SCALE GENOMIC DNA]</scope>
</reference>
<gene>
    <name evidence="1" type="ORF">B296_00014265</name>
</gene>
<evidence type="ECO:0000313" key="2">
    <source>
        <dbReference type="Proteomes" id="UP000287651"/>
    </source>
</evidence>
<accession>A0A427B562</accession>
<evidence type="ECO:0000313" key="1">
    <source>
        <dbReference type="EMBL" id="RRT83612.1"/>
    </source>
</evidence>
<dbReference type="Proteomes" id="UP000287651">
    <property type="component" value="Unassembled WGS sequence"/>
</dbReference>
<organism evidence="1 2">
    <name type="scientific">Ensete ventricosum</name>
    <name type="common">Abyssinian banana</name>
    <name type="synonym">Musa ensete</name>
    <dbReference type="NCBI Taxonomy" id="4639"/>
    <lineage>
        <taxon>Eukaryota</taxon>
        <taxon>Viridiplantae</taxon>
        <taxon>Streptophyta</taxon>
        <taxon>Embryophyta</taxon>
        <taxon>Tracheophyta</taxon>
        <taxon>Spermatophyta</taxon>
        <taxon>Magnoliopsida</taxon>
        <taxon>Liliopsida</taxon>
        <taxon>Zingiberales</taxon>
        <taxon>Musaceae</taxon>
        <taxon>Ensete</taxon>
    </lineage>
</organism>